<accession>A0A8S5TB70</accession>
<reference evidence="1" key="1">
    <citation type="journal article" date="2021" name="Proc. Natl. Acad. Sci. U.S.A.">
        <title>A Catalog of Tens of Thousands of Viruses from Human Metagenomes Reveals Hidden Associations with Chronic Diseases.</title>
        <authorList>
            <person name="Tisza M.J."/>
            <person name="Buck C.B."/>
        </authorList>
    </citation>
    <scope>NUCLEOTIDE SEQUENCE</scope>
    <source>
        <strain evidence="1">CtiX384</strain>
    </source>
</reference>
<proteinExistence type="predicted"/>
<name>A0A8S5TB70_9CAUD</name>
<protein>
    <submittedName>
        <fullName evidence="1">Uncharacterized protein</fullName>
    </submittedName>
</protein>
<organism evidence="1">
    <name type="scientific">Myoviridae sp. ctiX384</name>
    <dbReference type="NCBI Taxonomy" id="2827702"/>
    <lineage>
        <taxon>Viruses</taxon>
        <taxon>Duplodnaviria</taxon>
        <taxon>Heunggongvirae</taxon>
        <taxon>Uroviricota</taxon>
        <taxon>Caudoviricetes</taxon>
    </lineage>
</organism>
<sequence>MARFALRKQEKIKSTFGDERLKSLIEVLGAYFTRPDEKLKITDGKPYPTLDVGIATVYVTRKFYDVYHLALKYFNNKT</sequence>
<evidence type="ECO:0000313" key="1">
    <source>
        <dbReference type="EMBL" id="DAF60565.1"/>
    </source>
</evidence>
<dbReference type="EMBL" id="BK032790">
    <property type="protein sequence ID" value="DAF60565.1"/>
    <property type="molecule type" value="Genomic_DNA"/>
</dbReference>